<dbReference type="Gene3D" id="3.30.460.40">
    <property type="match status" value="1"/>
</dbReference>
<dbReference type="AlphaFoldDB" id="A0A7C5JXC5"/>
<proteinExistence type="predicted"/>
<reference evidence="1" key="1">
    <citation type="journal article" date="2020" name="mSystems">
        <title>Genome- and Community-Level Interaction Insights into Carbon Utilization and Element Cycling Functions of Hydrothermarchaeota in Hydrothermal Sediment.</title>
        <authorList>
            <person name="Zhou Z."/>
            <person name="Liu Y."/>
            <person name="Xu W."/>
            <person name="Pan J."/>
            <person name="Luo Z.H."/>
            <person name="Li M."/>
        </authorList>
    </citation>
    <scope>NUCLEOTIDE SEQUENCE [LARGE SCALE GENOMIC DNA]</scope>
    <source>
        <strain evidence="1">HyVt-93</strain>
    </source>
</reference>
<gene>
    <name evidence="1" type="ORF">ENL40_06810</name>
</gene>
<dbReference type="Proteomes" id="UP000886217">
    <property type="component" value="Unassembled WGS sequence"/>
</dbReference>
<dbReference type="EMBL" id="DRTU01000277">
    <property type="protein sequence ID" value="HHI01157.1"/>
    <property type="molecule type" value="Genomic_DNA"/>
</dbReference>
<evidence type="ECO:0000313" key="1">
    <source>
        <dbReference type="EMBL" id="HHI01157.1"/>
    </source>
</evidence>
<comment type="caution">
    <text evidence="1">The sequence shown here is derived from an EMBL/GenBank/DDBJ whole genome shotgun (WGS) entry which is preliminary data.</text>
</comment>
<protein>
    <recommendedName>
        <fullName evidence="2">Nucleotidyltransferase family protein</fullName>
    </recommendedName>
</protein>
<name>A0A7C5JXC5_THELI</name>
<accession>A0A7C5JXC5</accession>
<sequence length="159" mass="18818">MEEVKTLRTPDNPIIRASIEDMLRIAKDLDVILAGGWAVYHWLKKWSLNGVPSVDVDFLVRRDSFKEVYLRLRELGYQSSGFRYFKVVKDEELPFLEERINVDLLFDRKPSRLSFESPYVKTMFKEKYYSIERFEFEGLSGKVRVVLPEALIVLKLDIY</sequence>
<organism evidence="1">
    <name type="scientific">Thermococcus litoralis</name>
    <dbReference type="NCBI Taxonomy" id="2265"/>
    <lineage>
        <taxon>Archaea</taxon>
        <taxon>Methanobacteriati</taxon>
        <taxon>Methanobacteriota</taxon>
        <taxon>Thermococci</taxon>
        <taxon>Thermococcales</taxon>
        <taxon>Thermococcaceae</taxon>
        <taxon>Thermococcus</taxon>
    </lineage>
</organism>
<feature type="non-terminal residue" evidence="1">
    <location>
        <position position="159"/>
    </location>
</feature>
<evidence type="ECO:0008006" key="2">
    <source>
        <dbReference type="Google" id="ProtNLM"/>
    </source>
</evidence>